<name>A0A4Y8WTL9_9PORP</name>
<dbReference type="InterPro" id="IPR027619">
    <property type="entry name" value="C-S_lyase_PatB-like"/>
</dbReference>
<dbReference type="PANTHER" id="PTHR43525:SF1">
    <property type="entry name" value="PROTEIN MALY"/>
    <property type="match status" value="1"/>
</dbReference>
<keyword evidence="3" id="KW-0663">Pyridoxal phosphate</keyword>
<comment type="similarity">
    <text evidence="5">Belongs to the class-II pyridoxal-phosphate-dependent aminotransferase family. MalY/PatB cystathionine beta-lyase subfamily.</text>
</comment>
<feature type="domain" description="Aminotransferase class I/classII large" evidence="6">
    <location>
        <begin position="32"/>
        <end position="384"/>
    </location>
</feature>
<dbReference type="Pfam" id="PF00155">
    <property type="entry name" value="Aminotran_1_2"/>
    <property type="match status" value="1"/>
</dbReference>
<dbReference type="GO" id="GO:0047804">
    <property type="term" value="F:cysteine-S-conjugate beta-lyase activity"/>
    <property type="evidence" value="ECO:0007669"/>
    <property type="project" value="UniProtKB-EC"/>
</dbReference>
<dbReference type="Proteomes" id="UP000297225">
    <property type="component" value="Unassembled WGS sequence"/>
</dbReference>
<dbReference type="InterPro" id="IPR015421">
    <property type="entry name" value="PyrdxlP-dep_Trfase_major"/>
</dbReference>
<gene>
    <name evidence="7" type="ORF">E4P47_00210</name>
</gene>
<keyword evidence="4 7" id="KW-0456">Lyase</keyword>
<comment type="caution">
    <text evidence="7">The sequence shown here is derived from an EMBL/GenBank/DDBJ whole genome shotgun (WGS) entry which is preliminary data.</text>
</comment>
<evidence type="ECO:0000256" key="2">
    <source>
        <dbReference type="ARBA" id="ARBA00012224"/>
    </source>
</evidence>
<evidence type="ECO:0000256" key="5">
    <source>
        <dbReference type="ARBA" id="ARBA00037974"/>
    </source>
</evidence>
<accession>A0A4Y8WTL9</accession>
<dbReference type="InterPro" id="IPR015422">
    <property type="entry name" value="PyrdxlP-dep_Trfase_small"/>
</dbReference>
<comment type="cofactor">
    <cofactor evidence="1">
        <name>pyridoxal 5'-phosphate</name>
        <dbReference type="ChEBI" id="CHEBI:597326"/>
    </cofactor>
</comment>
<dbReference type="CDD" id="cd00609">
    <property type="entry name" value="AAT_like"/>
    <property type="match status" value="1"/>
</dbReference>
<evidence type="ECO:0000256" key="3">
    <source>
        <dbReference type="ARBA" id="ARBA00022898"/>
    </source>
</evidence>
<dbReference type="SUPFAM" id="SSF53383">
    <property type="entry name" value="PLP-dependent transferases"/>
    <property type="match status" value="1"/>
</dbReference>
<dbReference type="GO" id="GO:0030170">
    <property type="term" value="F:pyridoxal phosphate binding"/>
    <property type="evidence" value="ECO:0007669"/>
    <property type="project" value="InterPro"/>
</dbReference>
<reference evidence="7 8" key="1">
    <citation type="submission" date="2019-03" db="EMBL/GenBank/DDBJ databases">
        <title>Porphyromonas levii Isolated from the Uterus of Dairy Cows.</title>
        <authorList>
            <person name="Francis A.M."/>
        </authorList>
    </citation>
    <scope>NUCLEOTIDE SEQUENCE [LARGE SCALE GENOMIC DNA]</scope>
    <source>
        <strain evidence="7 8">AF5678</strain>
    </source>
</reference>
<organism evidence="7 8">
    <name type="scientific">Porphyromonas levii</name>
    <dbReference type="NCBI Taxonomy" id="28114"/>
    <lineage>
        <taxon>Bacteria</taxon>
        <taxon>Pseudomonadati</taxon>
        <taxon>Bacteroidota</taxon>
        <taxon>Bacteroidia</taxon>
        <taxon>Bacteroidales</taxon>
        <taxon>Porphyromonadaceae</taxon>
        <taxon>Porphyromonas</taxon>
    </lineage>
</organism>
<dbReference type="AlphaFoldDB" id="A0A4Y8WTL9"/>
<evidence type="ECO:0000259" key="6">
    <source>
        <dbReference type="Pfam" id="PF00155"/>
    </source>
</evidence>
<dbReference type="OrthoDB" id="9802872at2"/>
<proteinExistence type="inferred from homology"/>
<dbReference type="InterPro" id="IPR051798">
    <property type="entry name" value="Class-II_PLP-Dep_Aminotrans"/>
</dbReference>
<evidence type="ECO:0000313" key="7">
    <source>
        <dbReference type="EMBL" id="TFH97446.1"/>
    </source>
</evidence>
<dbReference type="NCBIfam" id="TIGR04350">
    <property type="entry name" value="C_S_lyase_PatB"/>
    <property type="match status" value="1"/>
</dbReference>
<dbReference type="Gene3D" id="3.90.1150.10">
    <property type="entry name" value="Aspartate Aminotransferase, domain 1"/>
    <property type="match status" value="1"/>
</dbReference>
<dbReference type="InterPro" id="IPR004839">
    <property type="entry name" value="Aminotransferase_I/II_large"/>
</dbReference>
<sequence>MKYDFNEILDRKHTDCTKYDGYGSFDSDYEEILPLWVADMDFATPPFVLEAIRKRLEHPVLGYTVAPSSYYEAIQGWFERHYGFRPLREELEHTPGVVSGIYKLIECLTEKGDSVLITPPVYYPFSSVINTSGRRLLEAPLLLIDGRQEIDWALLEIKMKEAKISLISHPHNPGGRVWRKEELQRIAQIAKATDTLVISDEIHADLTFKPLRHIPFPSASAEAAEVGITLMAPSKAFNMPGVIGSHFYIKNTKLREKIFHYMRANGLALASCYTFDAIAAAYQEGDEWSEQCLEYVRGNIDYVRQYLHEHIPSIKMIDPEASFLIFLDCRALSFESTEKLNDFFIRKAGLFLNNGKMFGTGGDYFMRLNVGSPRTVIEEALRRLEKAVNNL</sequence>
<dbReference type="Gene3D" id="3.40.640.10">
    <property type="entry name" value="Type I PLP-dependent aspartate aminotransferase-like (Major domain)"/>
    <property type="match status" value="1"/>
</dbReference>
<dbReference type="EC" id="4.4.1.13" evidence="2"/>
<dbReference type="GeneID" id="66797405"/>
<evidence type="ECO:0000256" key="4">
    <source>
        <dbReference type="ARBA" id="ARBA00023239"/>
    </source>
</evidence>
<protein>
    <recommendedName>
        <fullName evidence="2">cysteine-S-conjugate beta-lyase</fullName>
        <ecNumber evidence="2">4.4.1.13</ecNumber>
    </recommendedName>
</protein>
<dbReference type="InterPro" id="IPR015424">
    <property type="entry name" value="PyrdxlP-dep_Trfase"/>
</dbReference>
<dbReference type="EMBL" id="SPNC01000002">
    <property type="protein sequence ID" value="TFH97446.1"/>
    <property type="molecule type" value="Genomic_DNA"/>
</dbReference>
<evidence type="ECO:0000313" key="8">
    <source>
        <dbReference type="Proteomes" id="UP000297225"/>
    </source>
</evidence>
<evidence type="ECO:0000256" key="1">
    <source>
        <dbReference type="ARBA" id="ARBA00001933"/>
    </source>
</evidence>
<dbReference type="STRING" id="1122973.GCA_000379925_00664"/>
<dbReference type="PANTHER" id="PTHR43525">
    <property type="entry name" value="PROTEIN MALY"/>
    <property type="match status" value="1"/>
</dbReference>
<dbReference type="RefSeq" id="WP_134849349.1">
    <property type="nucleotide sequence ID" value="NZ_CP197400.1"/>
</dbReference>
<keyword evidence="8" id="KW-1185">Reference proteome</keyword>